<organism evidence="1">
    <name type="scientific">Zea mays</name>
    <name type="common">Maize</name>
    <dbReference type="NCBI Taxonomy" id="4577"/>
    <lineage>
        <taxon>Eukaryota</taxon>
        <taxon>Viridiplantae</taxon>
        <taxon>Streptophyta</taxon>
        <taxon>Embryophyta</taxon>
        <taxon>Tracheophyta</taxon>
        <taxon>Spermatophyta</taxon>
        <taxon>Magnoliopsida</taxon>
        <taxon>Liliopsida</taxon>
        <taxon>Poales</taxon>
        <taxon>Poaceae</taxon>
        <taxon>PACMAD clade</taxon>
        <taxon>Panicoideae</taxon>
        <taxon>Andropogonodae</taxon>
        <taxon>Andropogoneae</taxon>
        <taxon>Tripsacinae</taxon>
        <taxon>Zea</taxon>
    </lineage>
</organism>
<sequence length="28" mass="3443">MRRLLMFMLFCYRVSKGCYTAYLMQCTL</sequence>
<protein>
    <submittedName>
        <fullName evidence="1">Uncharacterized protein</fullName>
    </submittedName>
</protein>
<reference evidence="1" key="1">
    <citation type="submission" date="2015-12" db="EMBL/GenBank/DDBJ databases">
        <title>Update maize B73 reference genome by single molecule sequencing technologies.</title>
        <authorList>
            <consortium name="Maize Genome Sequencing Project"/>
            <person name="Ware D."/>
        </authorList>
    </citation>
    <scope>NUCLEOTIDE SEQUENCE</scope>
    <source>
        <tissue evidence="1">Seedling</tissue>
    </source>
</reference>
<dbReference type="InParanoid" id="A0A1D6H110"/>
<evidence type="ECO:0000313" key="1">
    <source>
        <dbReference type="EMBL" id="AQK68578.1"/>
    </source>
</evidence>
<dbReference type="AlphaFoldDB" id="A0A1D6H110"/>
<proteinExistence type="predicted"/>
<gene>
    <name evidence="1" type="ORF">ZEAMMB73_Zm00001d015285</name>
</gene>
<name>A0A1D6H110_MAIZE</name>
<dbReference type="EMBL" id="CM000781">
    <property type="protein sequence ID" value="AQK68578.1"/>
    <property type="molecule type" value="Genomic_DNA"/>
</dbReference>
<accession>A0A1D6H110</accession>